<proteinExistence type="predicted"/>
<organism evidence="1 2">
    <name type="scientific">Chitinophaga pinensis (strain ATCC 43595 / DSM 2588 / LMG 13176 / NBRC 15968 / NCIMB 11800 / UQM 2034)</name>
    <dbReference type="NCBI Taxonomy" id="485918"/>
    <lineage>
        <taxon>Bacteria</taxon>
        <taxon>Pseudomonadati</taxon>
        <taxon>Bacteroidota</taxon>
        <taxon>Chitinophagia</taxon>
        <taxon>Chitinophagales</taxon>
        <taxon>Chitinophagaceae</taxon>
        <taxon>Chitinophaga</taxon>
    </lineage>
</organism>
<dbReference type="KEGG" id="cpi:Cpin_3224"/>
<name>A0A979G4Q9_CHIPD</name>
<sequence length="253" mass="29270">MQQTDQFERYEKEKPAFFQAIRTLEAKHNTSIIEKMKERRYDFDSFRGVMIEVEFGLFLDQFAEKLEYEPNINGKTPDWLATINGRPTIVEVARLKDSAEVAEQSKLDEETGIIHFRLLGSKPQRIFHNVIWRKSDRYANILKSTGYAFIIGIYNTPGSEVRKSDAAQLLHGRSIEYQYSKKIEIDRSDTIFYSENYPDIKAILNGVLWLEQPSFDPSTGINAQNRFMYWSNDNAANSIGEVEALKAIAGRYD</sequence>
<evidence type="ECO:0000313" key="2">
    <source>
        <dbReference type="Proteomes" id="UP000002215"/>
    </source>
</evidence>
<reference evidence="1 2" key="2">
    <citation type="journal article" date="2010" name="Stand. Genomic Sci.">
        <title>Complete genome sequence of Chitinophaga pinensis type strain (UQM 2034).</title>
        <authorList>
            <person name="Glavina Del Rio T."/>
            <person name="Abt B."/>
            <person name="Spring S."/>
            <person name="Lapidus A."/>
            <person name="Nolan M."/>
            <person name="Tice H."/>
            <person name="Copeland A."/>
            <person name="Cheng J.F."/>
            <person name="Chen F."/>
            <person name="Bruce D."/>
            <person name="Goodwin L."/>
            <person name="Pitluck S."/>
            <person name="Ivanova N."/>
            <person name="Mavromatis K."/>
            <person name="Mikhailova N."/>
            <person name="Pati A."/>
            <person name="Chen A."/>
            <person name="Palaniappan K."/>
            <person name="Land M."/>
            <person name="Hauser L."/>
            <person name="Chang Y.J."/>
            <person name="Jeffries C.D."/>
            <person name="Chain P."/>
            <person name="Saunders E."/>
            <person name="Detter J.C."/>
            <person name="Brettin T."/>
            <person name="Rohde M."/>
            <person name="Goker M."/>
            <person name="Bristow J."/>
            <person name="Eisen J.A."/>
            <person name="Markowitz V."/>
            <person name="Hugenholtz P."/>
            <person name="Kyrpides N.C."/>
            <person name="Klenk H.P."/>
            <person name="Lucas S."/>
        </authorList>
    </citation>
    <scope>NUCLEOTIDE SEQUENCE [LARGE SCALE GENOMIC DNA]</scope>
    <source>
        <strain evidence="2">ATCC 43595 / DSM 2588 / LMG 13176 / NBRC 15968 / NCIMB 11800 / UQM 2034</strain>
    </source>
</reference>
<reference evidence="2" key="1">
    <citation type="submission" date="2009-08" db="EMBL/GenBank/DDBJ databases">
        <title>The complete genome of Chitinophaga pinensis DSM 2588.</title>
        <authorList>
            <consortium name="US DOE Joint Genome Institute (JGI-PGF)"/>
            <person name="Lucas S."/>
            <person name="Copeland A."/>
            <person name="Lapidus A."/>
            <person name="Glavina del Rio T."/>
            <person name="Dalin E."/>
            <person name="Tice H."/>
            <person name="Bruce D."/>
            <person name="Goodwin L."/>
            <person name="Pitluck S."/>
            <person name="Kyrpides N."/>
            <person name="Mavromatis K."/>
            <person name="Ivanova N."/>
            <person name="Mikhailova N."/>
            <person name="Sims D."/>
            <person name="Meinche L."/>
            <person name="Brettin T."/>
            <person name="Detter J.C."/>
            <person name="Han C."/>
            <person name="Larimer F."/>
            <person name="Land M."/>
            <person name="Hauser L."/>
            <person name="Markowitz V."/>
            <person name="Cheng J.-F."/>
            <person name="Hugenholtz P."/>
            <person name="Woyke T."/>
            <person name="Wu D."/>
            <person name="Spring S."/>
            <person name="Klenk H.-P."/>
            <person name="Eisen J.A."/>
        </authorList>
    </citation>
    <scope>NUCLEOTIDE SEQUENCE [LARGE SCALE GENOMIC DNA]</scope>
    <source>
        <strain evidence="2">ATCC 43595 / DSM 2588 / LMG 13176 / NBRC 15968 / NCIMB 11800 / UQM 2034</strain>
    </source>
</reference>
<accession>A0A979G4Q9</accession>
<gene>
    <name evidence="1" type="ordered locus">Cpin_3224</name>
</gene>
<dbReference type="AlphaFoldDB" id="A0A979G4Q9"/>
<protein>
    <recommendedName>
        <fullName evidence="3">Restriction endonuclease</fullName>
    </recommendedName>
</protein>
<evidence type="ECO:0008006" key="3">
    <source>
        <dbReference type="Google" id="ProtNLM"/>
    </source>
</evidence>
<dbReference type="OrthoDB" id="1449709at2"/>
<evidence type="ECO:0000313" key="1">
    <source>
        <dbReference type="EMBL" id="ACU60691.1"/>
    </source>
</evidence>
<dbReference type="EMBL" id="CP001699">
    <property type="protein sequence ID" value="ACU60691.1"/>
    <property type="molecule type" value="Genomic_DNA"/>
</dbReference>
<dbReference type="Proteomes" id="UP000002215">
    <property type="component" value="Chromosome"/>
</dbReference>
<dbReference type="RefSeq" id="WP_012790867.1">
    <property type="nucleotide sequence ID" value="NC_013132.1"/>
</dbReference>